<name>A0AAN6S120_9PEZI</name>
<dbReference type="InterPro" id="IPR002110">
    <property type="entry name" value="Ankyrin_rpt"/>
</dbReference>
<evidence type="ECO:0000256" key="1">
    <source>
        <dbReference type="ARBA" id="ARBA00022737"/>
    </source>
</evidence>
<dbReference type="Gene3D" id="1.25.40.20">
    <property type="entry name" value="Ankyrin repeat-containing domain"/>
    <property type="match status" value="2"/>
</dbReference>
<evidence type="ECO:0000256" key="3">
    <source>
        <dbReference type="PROSITE-ProRule" id="PRU00023"/>
    </source>
</evidence>
<evidence type="ECO:0008006" key="6">
    <source>
        <dbReference type="Google" id="ProtNLM"/>
    </source>
</evidence>
<protein>
    <recommendedName>
        <fullName evidence="6">Ankyrin repeat protein</fullName>
    </recommendedName>
</protein>
<accession>A0AAN6S120</accession>
<keyword evidence="1" id="KW-0677">Repeat</keyword>
<dbReference type="PROSITE" id="PS50297">
    <property type="entry name" value="ANK_REP_REGION"/>
    <property type="match status" value="1"/>
</dbReference>
<evidence type="ECO:0000313" key="5">
    <source>
        <dbReference type="Proteomes" id="UP001303473"/>
    </source>
</evidence>
<feature type="repeat" description="ANK" evidence="3">
    <location>
        <begin position="125"/>
        <end position="157"/>
    </location>
</feature>
<dbReference type="SMART" id="SM00248">
    <property type="entry name" value="ANK"/>
    <property type="match status" value="3"/>
</dbReference>
<sequence>MSKTWGDLAPELVIKVAGFAEPAGVLALMKTYRGNYHCLVNELYRWHGGRAVARWAAEEGSLATLKQAVTCAKDDVESRKLLEDPLDLDWHPKGLDQYGVAWVYKDVREPDWRAAQPGQPRQAIVRATLLHIACAGGHNDIVSYLLEKGVDMGTGSYRYCNCRYLPRDRRERVEIPEWLPLHHAICNVPRQPNSFGPQRTVIAIHSAVKHGEVKVLKKLRQRYVEGHAPTDDQFSDKDHRTPLDYVALCYRDRDTISKIISLLIKFNVFDLNEHDSVNLAVRMGNYRAAHSLIKRLPYQKGFAWVYTLIDYPDDCNSRNFFSETYVRILAADHRGGDTS</sequence>
<dbReference type="AlphaFoldDB" id="A0AAN6S120"/>
<keyword evidence="5" id="KW-1185">Reference proteome</keyword>
<reference evidence="5" key="1">
    <citation type="journal article" date="2023" name="Mol. Phylogenet. Evol.">
        <title>Genome-scale phylogeny and comparative genomics of the fungal order Sordariales.</title>
        <authorList>
            <person name="Hensen N."/>
            <person name="Bonometti L."/>
            <person name="Westerberg I."/>
            <person name="Brannstrom I.O."/>
            <person name="Guillou S."/>
            <person name="Cros-Aarteil S."/>
            <person name="Calhoun S."/>
            <person name="Haridas S."/>
            <person name="Kuo A."/>
            <person name="Mondo S."/>
            <person name="Pangilinan J."/>
            <person name="Riley R."/>
            <person name="LaButti K."/>
            <person name="Andreopoulos B."/>
            <person name="Lipzen A."/>
            <person name="Chen C."/>
            <person name="Yan M."/>
            <person name="Daum C."/>
            <person name="Ng V."/>
            <person name="Clum A."/>
            <person name="Steindorff A."/>
            <person name="Ohm R.A."/>
            <person name="Martin F."/>
            <person name="Silar P."/>
            <person name="Natvig D.O."/>
            <person name="Lalanne C."/>
            <person name="Gautier V."/>
            <person name="Ament-Velasquez S.L."/>
            <person name="Kruys A."/>
            <person name="Hutchinson M.I."/>
            <person name="Powell A.J."/>
            <person name="Barry K."/>
            <person name="Miller A.N."/>
            <person name="Grigoriev I.V."/>
            <person name="Debuchy R."/>
            <person name="Gladieux P."/>
            <person name="Hiltunen Thoren M."/>
            <person name="Johannesson H."/>
        </authorList>
    </citation>
    <scope>NUCLEOTIDE SEQUENCE [LARGE SCALE GENOMIC DNA]</scope>
    <source>
        <strain evidence="5">CBS 340.73</strain>
    </source>
</reference>
<keyword evidence="2 3" id="KW-0040">ANK repeat</keyword>
<dbReference type="Proteomes" id="UP001303473">
    <property type="component" value="Unassembled WGS sequence"/>
</dbReference>
<dbReference type="PROSITE" id="PS50088">
    <property type="entry name" value="ANK_REPEAT"/>
    <property type="match status" value="1"/>
</dbReference>
<comment type="caution">
    <text evidence="4">The sequence shown here is derived from an EMBL/GenBank/DDBJ whole genome shotgun (WGS) entry which is preliminary data.</text>
</comment>
<evidence type="ECO:0000313" key="4">
    <source>
        <dbReference type="EMBL" id="KAK3936530.1"/>
    </source>
</evidence>
<proteinExistence type="predicted"/>
<dbReference type="PANTHER" id="PTHR24123">
    <property type="entry name" value="ANKYRIN REPEAT-CONTAINING"/>
    <property type="match status" value="1"/>
</dbReference>
<dbReference type="EMBL" id="MU853881">
    <property type="protein sequence ID" value="KAK3936530.1"/>
    <property type="molecule type" value="Genomic_DNA"/>
</dbReference>
<dbReference type="Pfam" id="PF00023">
    <property type="entry name" value="Ank"/>
    <property type="match status" value="1"/>
</dbReference>
<dbReference type="InterPro" id="IPR036770">
    <property type="entry name" value="Ankyrin_rpt-contain_sf"/>
</dbReference>
<dbReference type="InterPro" id="IPR051165">
    <property type="entry name" value="Multifunctional_ANK_Repeat"/>
</dbReference>
<gene>
    <name evidence="4" type="ORF">QBC46DRAFT_419111</name>
</gene>
<dbReference type="SUPFAM" id="SSF48403">
    <property type="entry name" value="Ankyrin repeat"/>
    <property type="match status" value="1"/>
</dbReference>
<evidence type="ECO:0000256" key="2">
    <source>
        <dbReference type="ARBA" id="ARBA00023043"/>
    </source>
</evidence>
<organism evidence="4 5">
    <name type="scientific">Diplogelasinospora grovesii</name>
    <dbReference type="NCBI Taxonomy" id="303347"/>
    <lineage>
        <taxon>Eukaryota</taxon>
        <taxon>Fungi</taxon>
        <taxon>Dikarya</taxon>
        <taxon>Ascomycota</taxon>
        <taxon>Pezizomycotina</taxon>
        <taxon>Sordariomycetes</taxon>
        <taxon>Sordariomycetidae</taxon>
        <taxon>Sordariales</taxon>
        <taxon>Diplogelasinosporaceae</taxon>
        <taxon>Diplogelasinospora</taxon>
    </lineage>
</organism>
<dbReference type="PANTHER" id="PTHR24123:SF33">
    <property type="entry name" value="PROTEIN HOS4"/>
    <property type="match status" value="1"/>
</dbReference>